<accession>A0A328API8</accession>
<gene>
    <name evidence="2" type="ORF">DJ018_00540</name>
</gene>
<proteinExistence type="predicted"/>
<protein>
    <submittedName>
        <fullName evidence="2">Uncharacterized protein</fullName>
    </submittedName>
</protein>
<comment type="caution">
    <text evidence="2">The sequence shown here is derived from an EMBL/GenBank/DDBJ whole genome shotgun (WGS) entry which is preliminary data.</text>
</comment>
<organism evidence="2 3">
    <name type="scientific">Phenylobacterium deserti</name>
    <dbReference type="NCBI Taxonomy" id="1914756"/>
    <lineage>
        <taxon>Bacteria</taxon>
        <taxon>Pseudomonadati</taxon>
        <taxon>Pseudomonadota</taxon>
        <taxon>Alphaproteobacteria</taxon>
        <taxon>Caulobacterales</taxon>
        <taxon>Caulobacteraceae</taxon>
        <taxon>Phenylobacterium</taxon>
    </lineage>
</organism>
<dbReference type="Proteomes" id="UP000249725">
    <property type="component" value="Unassembled WGS sequence"/>
</dbReference>
<dbReference type="EMBL" id="QFYR01000001">
    <property type="protein sequence ID" value="RAK56507.1"/>
    <property type="molecule type" value="Genomic_DNA"/>
</dbReference>
<name>A0A328API8_9CAUL</name>
<dbReference type="AlphaFoldDB" id="A0A328API8"/>
<feature type="region of interest" description="Disordered" evidence="1">
    <location>
        <begin position="1"/>
        <end position="37"/>
    </location>
</feature>
<dbReference type="RefSeq" id="WP_111512858.1">
    <property type="nucleotide sequence ID" value="NZ_QFYR01000001.1"/>
</dbReference>
<keyword evidence="3" id="KW-1185">Reference proteome</keyword>
<sequence length="120" mass="12929">MAVGSVGAASYFAHGAGSGKPSQKAEAPTQTAPPAKEGFIDRLRESRLGDTQAKLRQAIAEQLREKLEKGELTPEEEEKLRKAIAGEVARQFRSVLDDEVRAQGVAEGQTPPPMLFDVKV</sequence>
<evidence type="ECO:0000313" key="3">
    <source>
        <dbReference type="Proteomes" id="UP000249725"/>
    </source>
</evidence>
<evidence type="ECO:0000256" key="1">
    <source>
        <dbReference type="SAM" id="MobiDB-lite"/>
    </source>
</evidence>
<reference evidence="3" key="1">
    <citation type="submission" date="2018-05" db="EMBL/GenBank/DDBJ databases">
        <authorList>
            <person name="Li X."/>
        </authorList>
    </citation>
    <scope>NUCLEOTIDE SEQUENCE [LARGE SCALE GENOMIC DNA]</scope>
    <source>
        <strain evidence="3">YIM 73061</strain>
    </source>
</reference>
<evidence type="ECO:0000313" key="2">
    <source>
        <dbReference type="EMBL" id="RAK56507.1"/>
    </source>
</evidence>